<evidence type="ECO:0000256" key="3">
    <source>
        <dbReference type="ARBA" id="ARBA00004629"/>
    </source>
</evidence>
<evidence type="ECO:0000256" key="15">
    <source>
        <dbReference type="ARBA" id="ARBA00023328"/>
    </source>
</evidence>
<comment type="caution">
    <text evidence="19">The sequence shown here is derived from an EMBL/GenBank/DDBJ whole genome shotgun (WGS) entry which is preliminary data.</text>
</comment>
<protein>
    <recommendedName>
        <fullName evidence="5">DASH complex subunit DAD4</fullName>
    </recommendedName>
    <alternativeName>
        <fullName evidence="16">Outer kinetochore protein DAD4</fullName>
    </alternativeName>
</protein>
<evidence type="ECO:0000256" key="10">
    <source>
        <dbReference type="ARBA" id="ARBA00022776"/>
    </source>
</evidence>
<feature type="compositionally biased region" description="Acidic residues" evidence="18">
    <location>
        <begin position="75"/>
        <end position="90"/>
    </location>
</feature>
<evidence type="ECO:0000256" key="6">
    <source>
        <dbReference type="ARBA" id="ARBA00022454"/>
    </source>
</evidence>
<keyword evidence="11" id="KW-0995">Kinetochore</keyword>
<evidence type="ECO:0000256" key="14">
    <source>
        <dbReference type="ARBA" id="ARBA00023306"/>
    </source>
</evidence>
<evidence type="ECO:0000256" key="2">
    <source>
        <dbReference type="ARBA" id="ARBA00004186"/>
    </source>
</evidence>
<dbReference type="GO" id="GO:0051301">
    <property type="term" value="P:cell division"/>
    <property type="evidence" value="ECO:0007669"/>
    <property type="project" value="UniProtKB-KW"/>
</dbReference>
<evidence type="ECO:0000256" key="11">
    <source>
        <dbReference type="ARBA" id="ARBA00022838"/>
    </source>
</evidence>
<dbReference type="PANTHER" id="PTHR28222:SF1">
    <property type="entry name" value="DASH COMPLEX SUBUNIT DAD4"/>
    <property type="match status" value="1"/>
</dbReference>
<dbReference type="GO" id="GO:0008608">
    <property type="term" value="P:attachment of spindle microtubules to kinetochore"/>
    <property type="evidence" value="ECO:0007669"/>
    <property type="project" value="InterPro"/>
</dbReference>
<evidence type="ECO:0000256" key="5">
    <source>
        <dbReference type="ARBA" id="ARBA00020259"/>
    </source>
</evidence>
<comment type="similarity">
    <text evidence="4">Belongs to the DASH complex DAD4 family.</text>
</comment>
<evidence type="ECO:0000313" key="20">
    <source>
        <dbReference type="Proteomes" id="UP000590412"/>
    </source>
</evidence>
<keyword evidence="7" id="KW-0963">Cytoplasm</keyword>
<comment type="subcellular location">
    <subcellularLocation>
        <location evidence="3">Chromosome</location>
        <location evidence="3">Centromere</location>
        <location evidence="3">Kinetochore</location>
    </subcellularLocation>
    <subcellularLocation>
        <location evidence="2">Cytoplasm</location>
        <location evidence="2">Cytoskeleton</location>
        <location evidence="2">Spindle</location>
    </subcellularLocation>
    <subcellularLocation>
        <location evidence="1">Nucleus</location>
    </subcellularLocation>
</comment>
<feature type="coiled-coil region" evidence="17">
    <location>
        <begin position="13"/>
        <end position="40"/>
    </location>
</feature>
<organism evidence="19 20">
    <name type="scientific">Candida parapsilosis</name>
    <name type="common">Yeast</name>
    <dbReference type="NCBI Taxonomy" id="5480"/>
    <lineage>
        <taxon>Eukaryota</taxon>
        <taxon>Fungi</taxon>
        <taxon>Dikarya</taxon>
        <taxon>Ascomycota</taxon>
        <taxon>Saccharomycotina</taxon>
        <taxon>Pichiomycetes</taxon>
        <taxon>Debaryomycetaceae</taxon>
        <taxon>Candida/Lodderomyces clade</taxon>
        <taxon>Candida</taxon>
    </lineage>
</organism>
<evidence type="ECO:0000256" key="13">
    <source>
        <dbReference type="ARBA" id="ARBA00023242"/>
    </source>
</evidence>
<gene>
    <name evidence="19" type="ORF">FOB60_005738</name>
</gene>
<keyword evidence="13" id="KW-0539">Nucleus</keyword>
<dbReference type="OrthoDB" id="5516652at2759"/>
<keyword evidence="8" id="KW-0132">Cell division</keyword>
<evidence type="ECO:0000313" key="19">
    <source>
        <dbReference type="EMBL" id="KAF6042984.1"/>
    </source>
</evidence>
<name>A0A8X7NFJ6_CANPA</name>
<dbReference type="AlphaFoldDB" id="A0A8X7NFJ6"/>
<dbReference type="PANTHER" id="PTHR28222">
    <property type="entry name" value="DASH COMPLEX SUBUNIT DAD4"/>
    <property type="match status" value="1"/>
</dbReference>
<feature type="region of interest" description="Disordered" evidence="18">
    <location>
        <begin position="65"/>
        <end position="90"/>
    </location>
</feature>
<evidence type="ECO:0000256" key="4">
    <source>
        <dbReference type="ARBA" id="ARBA00009754"/>
    </source>
</evidence>
<evidence type="ECO:0000256" key="9">
    <source>
        <dbReference type="ARBA" id="ARBA00022701"/>
    </source>
</evidence>
<proteinExistence type="inferred from homology"/>
<evidence type="ECO:0000256" key="17">
    <source>
        <dbReference type="SAM" id="Coils"/>
    </source>
</evidence>
<keyword evidence="10" id="KW-0498">Mitosis</keyword>
<keyword evidence="12" id="KW-0206">Cytoskeleton</keyword>
<dbReference type="EMBL" id="JABWAB010000013">
    <property type="protein sequence ID" value="KAF6042984.1"/>
    <property type="molecule type" value="Genomic_DNA"/>
</dbReference>
<evidence type="ECO:0000256" key="16">
    <source>
        <dbReference type="ARBA" id="ARBA00030569"/>
    </source>
</evidence>
<keyword evidence="15" id="KW-0137">Centromere</keyword>
<dbReference type="GO" id="GO:0072686">
    <property type="term" value="C:mitotic spindle"/>
    <property type="evidence" value="ECO:0007669"/>
    <property type="project" value="InterPro"/>
</dbReference>
<keyword evidence="9" id="KW-0493">Microtubule</keyword>
<dbReference type="GO" id="GO:0005874">
    <property type="term" value="C:microtubule"/>
    <property type="evidence" value="ECO:0007669"/>
    <property type="project" value="UniProtKB-KW"/>
</dbReference>
<keyword evidence="17" id="KW-0175">Coiled coil</keyword>
<dbReference type="Proteomes" id="UP000590412">
    <property type="component" value="Unassembled WGS sequence"/>
</dbReference>
<evidence type="ECO:0000256" key="8">
    <source>
        <dbReference type="ARBA" id="ARBA00022618"/>
    </source>
</evidence>
<accession>A0A8X7NFJ6</accession>
<evidence type="ECO:0000256" key="18">
    <source>
        <dbReference type="SAM" id="MobiDB-lite"/>
    </source>
</evidence>
<reference evidence="19" key="1">
    <citation type="submission" date="2020-03" db="EMBL/GenBank/DDBJ databases">
        <title>FDA dAtabase for Regulatory Grade micrObial Sequences (FDA-ARGOS): Supporting development and validation of Infectious Disease Dx tests.</title>
        <authorList>
            <person name="Campos J."/>
            <person name="Goldberg B."/>
            <person name="Tallon L."/>
            <person name="Sadzewicz L."/>
            <person name="Vavikolanu K."/>
            <person name="Mehta A."/>
            <person name="Aluvathingal J."/>
            <person name="Nadendla S."/>
            <person name="Nandy P."/>
            <person name="Geyer C."/>
            <person name="Yan Y."/>
            <person name="Sichtig H."/>
        </authorList>
    </citation>
    <scope>NUCLEOTIDE SEQUENCE [LARGE SCALE GENOMIC DNA]</scope>
    <source>
        <strain evidence="19">FDAARGOS_652</strain>
    </source>
</reference>
<dbReference type="InterPro" id="IPR013959">
    <property type="entry name" value="DASH_Dad4"/>
</dbReference>
<sequence>MENPHEQTHNMLLARIITNMENLNESVAEMKRLLGDANKNNLPTEVLAKMWESYIRNAEYHLQATGQMETTSAEKDDEEEQWEENEQELE</sequence>
<evidence type="ECO:0000256" key="12">
    <source>
        <dbReference type="ARBA" id="ARBA00023212"/>
    </source>
</evidence>
<evidence type="ECO:0000256" key="1">
    <source>
        <dbReference type="ARBA" id="ARBA00004123"/>
    </source>
</evidence>
<evidence type="ECO:0000256" key="7">
    <source>
        <dbReference type="ARBA" id="ARBA00022490"/>
    </source>
</evidence>
<keyword evidence="14" id="KW-0131">Cell cycle</keyword>
<keyword evidence="6" id="KW-0158">Chromosome</keyword>
<dbReference type="GO" id="GO:0042729">
    <property type="term" value="C:DASH complex"/>
    <property type="evidence" value="ECO:0007669"/>
    <property type="project" value="EnsemblFungi"/>
</dbReference>
<dbReference type="Pfam" id="PF08650">
    <property type="entry name" value="DASH_Dad4"/>
    <property type="match status" value="1"/>
</dbReference>